<reference evidence="2 3" key="1">
    <citation type="submission" date="2018-09" db="EMBL/GenBank/DDBJ databases">
        <title>YIM PH21274 draft genome.</title>
        <authorList>
            <person name="Miao C."/>
        </authorList>
    </citation>
    <scope>NUCLEOTIDE SEQUENCE [LARGE SCALE GENOMIC DNA]</scope>
    <source>
        <strain evidence="2 3">YIM PH 21724</strain>
    </source>
</reference>
<dbReference type="RefSeq" id="WP_120041682.1">
    <property type="nucleotide sequence ID" value="NZ_QZFU01000019.1"/>
</dbReference>
<name>A0A3A4KP66_9NOCA</name>
<protein>
    <submittedName>
        <fullName evidence="2">Uncharacterized protein</fullName>
    </submittedName>
</protein>
<organism evidence="2 3">
    <name type="scientific">Nocardia panacis</name>
    <dbReference type="NCBI Taxonomy" id="2340916"/>
    <lineage>
        <taxon>Bacteria</taxon>
        <taxon>Bacillati</taxon>
        <taxon>Actinomycetota</taxon>
        <taxon>Actinomycetes</taxon>
        <taxon>Mycobacteriales</taxon>
        <taxon>Nocardiaceae</taxon>
        <taxon>Nocardia</taxon>
    </lineage>
</organism>
<accession>A0A3A4KP66</accession>
<dbReference type="EMBL" id="QZFU01000019">
    <property type="protein sequence ID" value="RJO74900.1"/>
    <property type="molecule type" value="Genomic_DNA"/>
</dbReference>
<evidence type="ECO:0000313" key="3">
    <source>
        <dbReference type="Proteomes" id="UP000266677"/>
    </source>
</evidence>
<comment type="caution">
    <text evidence="2">The sequence shown here is derived from an EMBL/GenBank/DDBJ whole genome shotgun (WGS) entry which is preliminary data.</text>
</comment>
<evidence type="ECO:0000256" key="1">
    <source>
        <dbReference type="SAM" id="MobiDB-lite"/>
    </source>
</evidence>
<keyword evidence="3" id="KW-1185">Reference proteome</keyword>
<sequence>MDDLEAATRRAAEAEQKLEELMLSEAFGIRAECLTGTVEARAEAIAAAVKAVRRPRALEPDPSQGMTREADIRPSDPLVEILTRAANSTRY</sequence>
<proteinExistence type="predicted"/>
<gene>
    <name evidence="2" type="ORF">D5S18_15910</name>
</gene>
<dbReference type="Proteomes" id="UP000266677">
    <property type="component" value="Unassembled WGS sequence"/>
</dbReference>
<dbReference type="AlphaFoldDB" id="A0A3A4KP66"/>
<evidence type="ECO:0000313" key="2">
    <source>
        <dbReference type="EMBL" id="RJO74900.1"/>
    </source>
</evidence>
<feature type="region of interest" description="Disordered" evidence="1">
    <location>
        <begin position="55"/>
        <end position="91"/>
    </location>
</feature>